<feature type="region of interest" description="Disordered" evidence="4">
    <location>
        <begin position="3340"/>
        <end position="3396"/>
    </location>
</feature>
<dbReference type="Pfam" id="PF03534">
    <property type="entry name" value="SpvB"/>
    <property type="match status" value="1"/>
</dbReference>
<dbReference type="InterPro" id="IPR022045">
    <property type="entry name" value="TcdB_toxin_mid/N"/>
</dbReference>
<name>A0A381A043_9FLAO</name>
<keyword evidence="2" id="KW-0964">Secreted</keyword>
<dbReference type="InterPro" id="IPR050708">
    <property type="entry name" value="T6SS_VgrG/RHS"/>
</dbReference>
<dbReference type="InterPro" id="IPR003284">
    <property type="entry name" value="Sal_SpvB"/>
</dbReference>
<keyword evidence="3" id="KW-0843">Virulence</keyword>
<dbReference type="GO" id="GO:0005737">
    <property type="term" value="C:cytoplasm"/>
    <property type="evidence" value="ECO:0007669"/>
    <property type="project" value="InterPro"/>
</dbReference>
<dbReference type="Gene3D" id="2.180.10.10">
    <property type="entry name" value="RHS repeat-associated core"/>
    <property type="match status" value="2"/>
</dbReference>
<evidence type="ECO:0000256" key="1">
    <source>
        <dbReference type="ARBA" id="ARBA00004613"/>
    </source>
</evidence>
<dbReference type="InterPro" id="IPR028994">
    <property type="entry name" value="Integrin_alpha_N"/>
</dbReference>
<evidence type="ECO:0000256" key="4">
    <source>
        <dbReference type="SAM" id="MobiDB-lite"/>
    </source>
</evidence>
<dbReference type="InterPro" id="IPR022385">
    <property type="entry name" value="Rhs_assc_core"/>
</dbReference>
<evidence type="ECO:0000259" key="6">
    <source>
        <dbReference type="Pfam" id="PF15529"/>
    </source>
</evidence>
<sequence length="3396" mass="385685">MINNMNKKTQNNKSKNHWIFLMVFGIIMSFAAFSPSSEIGIGQGNKGVEKQFTWLNEANRQETSLSTQIADVFDNEFQYEKQNVDNQSVYSEVIFDEQYESEEKEGRIGIMNEEEEDKVSDNFFTIELPRKMDASSTVYLEYEVYGKGNSISISRSINKNISFGGDFQLVTPKWHLIREPINPYLLKKGKNSIHFTSPTVGLNYHVKNVKIGIEKKETPYFVSSSLFDNQLYVKGFIATEEERREILVGGEKVMAYWGEFEIVLPLTSLKEKNITLEFDGKIHHHIIGKPQKIDWQENSSRFVFKNIDLKAKEEIEYEGVRILGTENGRIEIGKLRAKDFPLPNKGIRSMMEEGSAYRVRMLGQDLSEQHGYTVHLPYDDKKVNAFSEKNVRPFYFDYQKRKWVPIKESKVHTDTKTVSFNIGAGDYDFINGIITTPESPQVAAFAPTSISEQPLANPTANLNVIAPPTANAQGDARLSYPIIIPKGTGGLQPSLSVDYNSGGGNGWLGEGWQLGGQSFIGIDTRWGSPKYDSQYETELYNIDGEMLVYAGNYLPHRHNDISETSTAFTTHPQRRDSLNAGNRKEFFLRKNHDFTKIVRYGNLPSNYRWVVTLPNGTKKYYGGDEQAVRGNAVIKTEEEHIAQWGLWKVEDVYGNKIEYTYQNNNSGGEAVFVLEQIKYGKLLQYRIDFVSHTGRADVAMNGKLGVKIMEPHLLKEIRISLNSQLIRAYQFNYGYGEFDKTLLSQIIEKDSRENEVQSFDLDYYNDLQTGGYSHYLSDYGVATPRLSRAIPLGAAHTQYSKISTDFSQGAGIHFRPGLGVDFLIPSFFNAYGDALKSFNYGSSKFTSEKAIQLIDFDGDGVSDILYKTPSGLFYSNGIAHGLASFGFGGSKKIQNVRRNISETVSRTTFSGSDGGIRVFSVGFNKSRITTQNNSDTNTYLIDANSDGLVDIVDNGEVWFNKREADHTKMTLYSDETENMVLTANKVKVHQSPVEELPDISKNDVVKMWIAPMDGVVIFRDGVQVENKNGASAIYSVEIKNPLDPTKNGRLYLNRLEPSMGVVQVIINRYNDYFSHISNLPPAHAQHHFGINSSQNLTVKKGDKIFVRLHKNGDANFKVTSNPHIYYIGTNGYPLPQGNYDASAFSLQYVDYHSNFLLNAKFRPLSFQNEGSVDIQVPAVNFAESHDDITFKIIQVEHTQGQETVLYSMDYPQSSTAFSTQPVALTTQIPQGGASIRFVVETDAQTRFHQNHWNNISVSYTPSGGTMTSYTAVAEYPSHYVTGFREKHDIKQGVTQLPSGIQDYGVQIKKPSTHPVGYLPNGSFSYVIKKNGAVIGKRKVINSNNTVVETDWDSQTVISGVQPIFIFSKDLENENISDEERLSIQVFTQTQQEKIFYKVYDSLYHFTPFQISYGATHQPFKSVGHTSVHAASLNHISLMYNNWGQFLYNESLDMVQAPKESLDPYIISPYTPTDSYGRLINREHIKDFEVNVSFNFAQCNQIDPNTPNYNQVYSDCLLDQINHPNSSAVSPASTASPILRMDPQKKAATEKWIGLGTEQYTMKDAFKDDETSYGFFNPVNNNPPNIYSQGNVKTKMEAINKKHYSQSITRTLSGTAIVVQQSSSEANTVGERSYLQQDFMDLNGDGYPDHVYKDKVQLSNATGGLYPQRNSYIDDWISKSYSYQKSRGASFNLKAYKTVGALMKNGFKDYKKSITDNSSPWSIGLSQDSDAKDTQKAFWMDINGDGLPDRITSNGHGDAQYRLNLGHKLHSRSEDFSHFRTISSRPSKGYGVSLSYSDVFSLSTLGDSRFNFGVGASYSNSTSTGTSEITYHDLNGDGLQDQIINRDGATFVRYNLGSQFGTERPLLKSRGISVDYSEDAQSSNSALSLSLSFYLSIPIIKGILYAKAGMELSGNIGSTISESQMVFQDVNGDGFADIVKRSGNDLVINFSKIGKTNKLKSVKTIQKIGNESYTMNEFSLGYAFTKPTYAHPSAKLVLSEVKVNNPNAYTYNYLSDDAYQNRVHRFRYENGKYDRRERAFFGFRKVITEELKSNKVYRKTEDLYYNHSYFLHGTLESTTVLDENDTPLTKVENAYELKKFKNQNTLINHAAYLPLSYDTGGTEGRKMAIALLKSTTTTQYETGGMLQSTEYKNYDDKGLLIRNSYRSNSAAYDTDIIYHDLPTILGVPKEVKVYIVDGNQRTLRRHRATVIGDAQKGQIAHYITYTGTGAAYTSYDYDTFGNITRVQYPANANGERYTLQYVYDGQLSKYPIRITDSFGYQSESQYEPLFDNVLMTRDWSGNEMHYEYDSRGRITVVNSPYQQGSSFKTIRYEYSIVPRIDKKAMYRGKTTFFHRVNDGSILDIREPIVAYTFSDALMRSAQVKKYRVIEGILKMSISGMAYYDGVGRVVREHHPVHEDVDVTVNEKFSRHYGNYYTESYYDAKDRIVKTVDETNHAKKYFYTIEQGKLKVETEENQNTSTQIKTTQYYDTERKMVETVSYLGQYPVRTKMYYNGIGELQYYTDAENITTNYFYNLTGAKTQVRNPNYGSKIYHYDLAGNLIRYYAAEMAVVGGIRSSGKYIQYQYHYNRLTAVTFPNLPNNIPNPSNVSYTYGPPNSGNGAGKVIRKTYDSGYTEYQYGKLGEVTQEKTSITGIGIPTVETTMHFDYDTFGRLYSLTYPDGELVMYHYDDAGYLEAVRRDNGGNRSDLIRSIYYNNYGQRTQVLLGNGLRQQYEYRPTDRALKRNHIIAPYGDVLDLRYRYDHVGNIVTLDNLAPTTRGGFGLKYRMNFEYDTMNRLGGVEKKPNPDNPKDGGGGGNGIIIYGKTTTQKTKDPEGEPELPVLYTTRFRYTDTGNILYKEQRYDSLPVYNPLAEHKMTYEYVPNTQKLRFIESSDYGRSKYIYGYDRNGNVLWQENDRTQERKQFFWDELDRLKGVDVNEKYFQYYTYNDAGNRTIKYHLEKNPILYQNGALVSTNYMYIMDYKVYPNAYYNLSADGMAVHHYYIDGERIASRVNYLLPSSPTSTKNENTSSAEDLLQRLKDSNLPTEIEVDISTDRKVVNRGLYYLHNDHLGTSSFVTDGDGDPTQFYLNFPFGETLYEQQNTNAYENPYKFNAKELDDETGLYYYGARYYDPRIGMWLSVDPLTEKMPSWSPYAYAFDNPVRFIDPDGRAPWPPENGYEGQVWKDGDGSFINRNGTWYRDNGAFMGFLCGNCRYESVNTINTNGTPGYDGRAMLSSSNYDYTYDLMPGKQIDDVNYWNNGDKGVMMSRILETTLRDAIAVENRTTTIEAITVVSTSRNGGRMNNKLKPNSEAVGSHTTFRRNDKGEIYKYETYQRTTSGYFNPRKRYDGGRPDGTPGKPHVNKRTGQSIPTPHVQGNGVPGGVRAAKEWEIPKHR</sequence>
<gene>
    <name evidence="7" type="primary">wapA_2</name>
    <name evidence="7" type="ORF">NCTC11661_02349</name>
</gene>
<dbReference type="InterPro" id="IPR029114">
    <property type="entry name" value="Ntox24"/>
</dbReference>
<dbReference type="PANTHER" id="PTHR32305">
    <property type="match status" value="1"/>
</dbReference>
<dbReference type="Pfam" id="PF15529">
    <property type="entry name" value="Ntox24"/>
    <property type="match status" value="1"/>
</dbReference>
<feature type="domain" description="Bacterial toxin 24" evidence="6">
    <location>
        <begin position="3302"/>
        <end position="3372"/>
    </location>
</feature>
<protein>
    <submittedName>
        <fullName evidence="7">Cell wall-associated polypeptide CWBP200</fullName>
    </submittedName>
</protein>
<comment type="subcellular location">
    <subcellularLocation>
        <location evidence="1">Secreted</location>
    </subcellularLocation>
</comment>
<feature type="domain" description="Insecticide toxin TcdB middle/N-terminal" evidence="5">
    <location>
        <begin position="1917"/>
        <end position="2049"/>
    </location>
</feature>
<evidence type="ECO:0000259" key="5">
    <source>
        <dbReference type="Pfam" id="PF12256"/>
    </source>
</evidence>
<dbReference type="EMBL" id="UFTJ01000005">
    <property type="protein sequence ID" value="SUV53200.1"/>
    <property type="molecule type" value="Genomic_DNA"/>
</dbReference>
<feature type="compositionally biased region" description="Basic and acidic residues" evidence="4">
    <location>
        <begin position="3386"/>
        <end position="3396"/>
    </location>
</feature>
<accession>A0A381A043</accession>
<organism evidence="7 8">
    <name type="scientific">Bergeyella zoohelcum</name>
    <dbReference type="NCBI Taxonomy" id="1015"/>
    <lineage>
        <taxon>Bacteria</taxon>
        <taxon>Pseudomonadati</taxon>
        <taxon>Bacteroidota</taxon>
        <taxon>Flavobacteriia</taxon>
        <taxon>Flavobacteriales</taxon>
        <taxon>Weeksellaceae</taxon>
        <taxon>Bergeyella</taxon>
    </lineage>
</organism>
<dbReference type="PANTHER" id="PTHR32305:SF15">
    <property type="entry name" value="PROTEIN RHSA-RELATED"/>
    <property type="match status" value="1"/>
</dbReference>
<dbReference type="NCBIfam" id="TIGR03696">
    <property type="entry name" value="Rhs_assc_core"/>
    <property type="match status" value="1"/>
</dbReference>
<evidence type="ECO:0000313" key="8">
    <source>
        <dbReference type="Proteomes" id="UP000255515"/>
    </source>
</evidence>
<dbReference type="GO" id="GO:0005576">
    <property type="term" value="C:extracellular region"/>
    <property type="evidence" value="ECO:0007669"/>
    <property type="project" value="UniProtKB-SubCell"/>
</dbReference>
<proteinExistence type="predicted"/>
<evidence type="ECO:0000256" key="2">
    <source>
        <dbReference type="ARBA" id="ARBA00022525"/>
    </source>
</evidence>
<evidence type="ECO:0000313" key="7">
    <source>
        <dbReference type="EMBL" id="SUV53200.1"/>
    </source>
</evidence>
<dbReference type="Proteomes" id="UP000255515">
    <property type="component" value="Unassembled WGS sequence"/>
</dbReference>
<dbReference type="Pfam" id="PF12256">
    <property type="entry name" value="TcdB_toxin_midN"/>
    <property type="match status" value="1"/>
</dbReference>
<evidence type="ECO:0000256" key="3">
    <source>
        <dbReference type="ARBA" id="ARBA00023026"/>
    </source>
</evidence>
<dbReference type="SUPFAM" id="SSF69318">
    <property type="entry name" value="Integrin alpha N-terminal domain"/>
    <property type="match status" value="1"/>
</dbReference>
<reference evidence="7 8" key="1">
    <citation type="submission" date="2018-06" db="EMBL/GenBank/DDBJ databases">
        <authorList>
            <consortium name="Pathogen Informatics"/>
            <person name="Doyle S."/>
        </authorList>
    </citation>
    <scope>NUCLEOTIDE SEQUENCE [LARGE SCALE GENOMIC DNA]</scope>
    <source>
        <strain evidence="7 8">NCTC11661</strain>
    </source>
</reference>